<evidence type="ECO:0000256" key="2">
    <source>
        <dbReference type="ARBA" id="ARBA00022692"/>
    </source>
</evidence>
<evidence type="ECO:0000256" key="6">
    <source>
        <dbReference type="ARBA" id="ARBA00044953"/>
    </source>
</evidence>
<keyword evidence="3" id="KW-1133">Transmembrane helix</keyword>
<comment type="similarity">
    <text evidence="6">Belongs to the menorin family.</text>
</comment>
<feature type="domain" description="Menorin-like" evidence="7">
    <location>
        <begin position="24"/>
        <end position="260"/>
    </location>
</feature>
<dbReference type="GeneTree" id="ENSGT00530000063681"/>
<evidence type="ECO:0000256" key="3">
    <source>
        <dbReference type="ARBA" id="ARBA00022989"/>
    </source>
</evidence>
<keyword evidence="2" id="KW-0812">Transmembrane</keyword>
<accession>A0A8D2CKV6</accession>
<keyword evidence="9" id="KW-1185">Reference proteome</keyword>
<gene>
    <name evidence="8" type="primary">FAM151A</name>
</gene>
<dbReference type="GO" id="GO:0005615">
    <property type="term" value="C:extracellular space"/>
    <property type="evidence" value="ECO:0007669"/>
    <property type="project" value="TreeGrafter"/>
</dbReference>
<evidence type="ECO:0000256" key="5">
    <source>
        <dbReference type="ARBA" id="ARBA00044104"/>
    </source>
</evidence>
<evidence type="ECO:0000259" key="7">
    <source>
        <dbReference type="Pfam" id="PF10223"/>
    </source>
</evidence>
<evidence type="ECO:0000256" key="4">
    <source>
        <dbReference type="ARBA" id="ARBA00023136"/>
    </source>
</evidence>
<dbReference type="Ensembl" id="ENSSVLT00005003412.1">
    <property type="protein sequence ID" value="ENSSVLP00005003118.1"/>
    <property type="gene ID" value="ENSSVLG00005002444.1"/>
</dbReference>
<dbReference type="GO" id="GO:0016020">
    <property type="term" value="C:membrane"/>
    <property type="evidence" value="ECO:0007669"/>
    <property type="project" value="UniProtKB-SubCell"/>
</dbReference>
<dbReference type="AlphaFoldDB" id="A0A8D2CKV6"/>
<dbReference type="Proteomes" id="UP000694564">
    <property type="component" value="Chromosome 1"/>
</dbReference>
<reference evidence="8" key="1">
    <citation type="submission" date="2020-06" db="EMBL/GenBank/DDBJ databases">
        <authorList>
            <consortium name="Wellcome Sanger Institute Data Sharing"/>
        </authorList>
    </citation>
    <scope>NUCLEOTIDE SEQUENCE [LARGE SCALE GENOMIC DNA]</scope>
</reference>
<dbReference type="PANTHER" id="PTHR21184:SF4">
    <property type="entry name" value="PROTEIN FAM151A"/>
    <property type="match status" value="1"/>
</dbReference>
<dbReference type="OrthoDB" id="413402at2759"/>
<keyword evidence="4" id="KW-0472">Membrane</keyword>
<dbReference type="Pfam" id="PF10223">
    <property type="entry name" value="Menorin_N"/>
    <property type="match status" value="1"/>
</dbReference>
<sequence length="283" mass="31496">QPISPSPPDMLEYLLSLGQISHPDGLSVTWYHAANSQEEMKAALSSNAMVLEADVTVQGLNTANETGVPIMAHPPAIYSDNTLQQWLETVLASSLKGIKLDFKSLKAVGPSLDLLRQLTEAGRVRRPVWVNADILRGPNTSVSVLCRFLTLVQEKYPEATLSPGWTTLYVPLFPNSTYTQAMVEKMQELVGALPQRVTFPVRAVMVRAAWPHFSWLLGQSERYSLTLWQGASDPVSVDDLLYIRDNTAAHQVYYDLFEPVLSQFKDLACREGAWEGWYGLDSV</sequence>
<evidence type="ECO:0000313" key="8">
    <source>
        <dbReference type="Ensembl" id="ENSSVLP00005003118.1"/>
    </source>
</evidence>
<reference evidence="8" key="3">
    <citation type="submission" date="2025-09" db="UniProtKB">
        <authorList>
            <consortium name="Ensembl"/>
        </authorList>
    </citation>
    <scope>IDENTIFICATION</scope>
</reference>
<evidence type="ECO:0000256" key="1">
    <source>
        <dbReference type="ARBA" id="ARBA00004167"/>
    </source>
</evidence>
<dbReference type="PANTHER" id="PTHR21184">
    <property type="entry name" value="MENORIN (DENDRITIC BRANCHING PROTEIN)"/>
    <property type="match status" value="1"/>
</dbReference>
<evidence type="ECO:0000313" key="9">
    <source>
        <dbReference type="Proteomes" id="UP000694564"/>
    </source>
</evidence>
<reference evidence="8" key="2">
    <citation type="submission" date="2025-08" db="UniProtKB">
        <authorList>
            <consortium name="Ensembl"/>
        </authorList>
    </citation>
    <scope>IDENTIFICATION</scope>
</reference>
<organism evidence="8 9">
    <name type="scientific">Sciurus vulgaris</name>
    <name type="common">Eurasian red squirrel</name>
    <dbReference type="NCBI Taxonomy" id="55149"/>
    <lineage>
        <taxon>Eukaryota</taxon>
        <taxon>Metazoa</taxon>
        <taxon>Chordata</taxon>
        <taxon>Craniata</taxon>
        <taxon>Vertebrata</taxon>
        <taxon>Euteleostomi</taxon>
        <taxon>Mammalia</taxon>
        <taxon>Eutheria</taxon>
        <taxon>Euarchontoglires</taxon>
        <taxon>Glires</taxon>
        <taxon>Rodentia</taxon>
        <taxon>Sciuromorpha</taxon>
        <taxon>Sciuridae</taxon>
        <taxon>Sciurinae</taxon>
        <taxon>Sciurini</taxon>
        <taxon>Sciurus</taxon>
    </lineage>
</organism>
<proteinExistence type="inferred from homology"/>
<dbReference type="InterPro" id="IPR019356">
    <property type="entry name" value="Menorin_dom"/>
</dbReference>
<protein>
    <recommendedName>
        <fullName evidence="5">Protein FAM151A</fullName>
    </recommendedName>
</protein>
<name>A0A8D2CKV6_SCIVU</name>
<comment type="subcellular location">
    <subcellularLocation>
        <location evidence="1">Membrane</location>
        <topology evidence="1">Single-pass membrane protein</topology>
    </subcellularLocation>
</comment>